<protein>
    <submittedName>
        <fullName evidence="1">Uncharacterized protein</fullName>
    </submittedName>
</protein>
<proteinExistence type="predicted"/>
<dbReference type="AlphaFoldDB" id="A0A6C0CN42"/>
<organism evidence="1">
    <name type="scientific">viral metagenome</name>
    <dbReference type="NCBI Taxonomy" id="1070528"/>
    <lineage>
        <taxon>unclassified sequences</taxon>
        <taxon>metagenomes</taxon>
        <taxon>organismal metagenomes</taxon>
    </lineage>
</organism>
<sequence>MNNSNFTKFLEEICDDNNNDNKETCLITGLPLEDNCIKLFCSHKFNYKPLYNEIVCQKVNPNHLEITKLKTQQLKCPYCRKVQNHLLPPRELYKNIRGVNSPLKFCMKPYNCKGIFKSGKRKGQICDRPCRTQFCAYHKNSKKEIKKTEKTKCCFILTRGKNKGKQCSRNASKDCKYCAQHYKMINKNPLVNIENVAKKILFNKKKHIVNKEIIDLTNENVVIKVIENNKITI</sequence>
<name>A0A6C0CN42_9ZZZZ</name>
<accession>A0A6C0CN42</accession>
<dbReference type="EMBL" id="MN739460">
    <property type="protein sequence ID" value="QHT05891.1"/>
    <property type="molecule type" value="Genomic_DNA"/>
</dbReference>
<evidence type="ECO:0000313" key="1">
    <source>
        <dbReference type="EMBL" id="QHT05891.1"/>
    </source>
</evidence>
<reference evidence="1" key="1">
    <citation type="journal article" date="2020" name="Nature">
        <title>Giant virus diversity and host interactions through global metagenomics.</title>
        <authorList>
            <person name="Schulz F."/>
            <person name="Roux S."/>
            <person name="Paez-Espino D."/>
            <person name="Jungbluth S."/>
            <person name="Walsh D.A."/>
            <person name="Denef V.J."/>
            <person name="McMahon K.D."/>
            <person name="Konstantinidis K.T."/>
            <person name="Eloe-Fadrosh E.A."/>
            <person name="Kyrpides N.C."/>
            <person name="Woyke T."/>
        </authorList>
    </citation>
    <scope>NUCLEOTIDE SEQUENCE</scope>
    <source>
        <strain evidence="1">GVMAG-M-3300021425-14</strain>
    </source>
</reference>